<proteinExistence type="predicted"/>
<dbReference type="InterPro" id="IPR019285">
    <property type="entry name" value="DUF2336"/>
</dbReference>
<dbReference type="KEGG" id="bsei:KMZ68_09915"/>
<sequence>MSSKSAANTESLLDELQTTLAHGTVARRVETLRKVTDLFINGAVDYSDEQIGLFDDVFQCLMEHIETSARALLANRLAPIDTAPTGTIRALAFDDIIEVAAPVLSRSERLDDETLIETARNKSQAHLLAISIRRVLSGAVTDVLVLRGNDEVIHSTVNNPGAEFSERGFTRLVHRAEGDDSLATCLGMRPTIPRHLYLKLIAKASATVRERLEAAHPRQAGEVPTAVREATRRARAAPVAITRQTEIAHALVKSLYADGRLDEIQVAAFAEAGKFDETNAAIAALANVPVSIAENMMLETRAEGVMILAKVGGLSWSTVRAIINMRDDLSGMEPADLQACKATYERLRPSTAQQVLRFHRMQQNTAPSPAA</sequence>
<gene>
    <name evidence="1" type="ORF">KMZ68_09915</name>
</gene>
<reference evidence="1" key="1">
    <citation type="submission" date="2021-06" db="EMBL/GenBank/DDBJ databases">
        <title>Bradyrhizobium sp. S2-11-2 Genome sequencing.</title>
        <authorList>
            <person name="Jin L."/>
        </authorList>
    </citation>
    <scope>NUCLEOTIDE SEQUENCE</scope>
    <source>
        <strain evidence="1">S2-11-2</strain>
    </source>
</reference>
<dbReference type="RefSeq" id="WP_215615595.1">
    <property type="nucleotide sequence ID" value="NZ_CP076135.1"/>
</dbReference>
<name>A0A975NRN3_9BRAD</name>
<dbReference type="AlphaFoldDB" id="A0A975NRN3"/>
<dbReference type="Proteomes" id="UP000680805">
    <property type="component" value="Chromosome"/>
</dbReference>
<evidence type="ECO:0000313" key="2">
    <source>
        <dbReference type="Proteomes" id="UP000680805"/>
    </source>
</evidence>
<protein>
    <submittedName>
        <fullName evidence="1">DUF2336 domain-containing protein</fullName>
    </submittedName>
</protein>
<dbReference type="EMBL" id="CP076135">
    <property type="protein sequence ID" value="QWG20108.1"/>
    <property type="molecule type" value="Genomic_DNA"/>
</dbReference>
<evidence type="ECO:0000313" key="1">
    <source>
        <dbReference type="EMBL" id="QWG20108.1"/>
    </source>
</evidence>
<organism evidence="1 2">
    <name type="scientific">Bradyrhizobium sediminis</name>
    <dbReference type="NCBI Taxonomy" id="2840469"/>
    <lineage>
        <taxon>Bacteria</taxon>
        <taxon>Pseudomonadati</taxon>
        <taxon>Pseudomonadota</taxon>
        <taxon>Alphaproteobacteria</taxon>
        <taxon>Hyphomicrobiales</taxon>
        <taxon>Nitrobacteraceae</taxon>
        <taxon>Bradyrhizobium</taxon>
    </lineage>
</organism>
<accession>A0A975NRN3</accession>
<dbReference type="Pfam" id="PF10098">
    <property type="entry name" value="DUF2336"/>
    <property type="match status" value="1"/>
</dbReference>